<evidence type="ECO:0000313" key="2">
    <source>
        <dbReference type="Proteomes" id="UP001195483"/>
    </source>
</evidence>
<gene>
    <name evidence="1" type="ORF">CHS0354_038481</name>
</gene>
<protein>
    <submittedName>
        <fullName evidence="1">Uncharacterized protein</fullName>
    </submittedName>
</protein>
<keyword evidence="2" id="KW-1185">Reference proteome</keyword>
<reference evidence="1" key="3">
    <citation type="submission" date="2023-05" db="EMBL/GenBank/DDBJ databases">
        <authorList>
            <person name="Smith C.H."/>
        </authorList>
    </citation>
    <scope>NUCLEOTIDE SEQUENCE</scope>
    <source>
        <strain evidence="1">CHS0354</strain>
        <tissue evidence="1">Mantle</tissue>
    </source>
</reference>
<dbReference type="AlphaFoldDB" id="A0AAE0S677"/>
<name>A0AAE0S677_9BIVA</name>
<organism evidence="1 2">
    <name type="scientific">Potamilus streckersoni</name>
    <dbReference type="NCBI Taxonomy" id="2493646"/>
    <lineage>
        <taxon>Eukaryota</taxon>
        <taxon>Metazoa</taxon>
        <taxon>Spiralia</taxon>
        <taxon>Lophotrochozoa</taxon>
        <taxon>Mollusca</taxon>
        <taxon>Bivalvia</taxon>
        <taxon>Autobranchia</taxon>
        <taxon>Heteroconchia</taxon>
        <taxon>Palaeoheterodonta</taxon>
        <taxon>Unionida</taxon>
        <taxon>Unionoidea</taxon>
        <taxon>Unionidae</taxon>
        <taxon>Ambleminae</taxon>
        <taxon>Lampsilini</taxon>
        <taxon>Potamilus</taxon>
    </lineage>
</organism>
<dbReference type="EMBL" id="JAEAOA010002240">
    <property type="protein sequence ID" value="KAK3585939.1"/>
    <property type="molecule type" value="Genomic_DNA"/>
</dbReference>
<comment type="caution">
    <text evidence="1">The sequence shown here is derived from an EMBL/GenBank/DDBJ whole genome shotgun (WGS) entry which is preliminary data.</text>
</comment>
<accession>A0AAE0S677</accession>
<reference evidence="1" key="1">
    <citation type="journal article" date="2021" name="Genome Biol. Evol.">
        <title>A High-Quality Reference Genome for a Parasitic Bivalve with Doubly Uniparental Inheritance (Bivalvia: Unionida).</title>
        <authorList>
            <person name="Smith C.H."/>
        </authorList>
    </citation>
    <scope>NUCLEOTIDE SEQUENCE</scope>
    <source>
        <strain evidence="1">CHS0354</strain>
    </source>
</reference>
<evidence type="ECO:0000313" key="1">
    <source>
        <dbReference type="EMBL" id="KAK3585939.1"/>
    </source>
</evidence>
<reference evidence="1" key="2">
    <citation type="journal article" date="2021" name="Genome Biol. Evol.">
        <title>Developing a high-quality reference genome for a parasitic bivalve with doubly uniparental inheritance (Bivalvia: Unionida).</title>
        <authorList>
            <person name="Smith C.H."/>
        </authorList>
    </citation>
    <scope>NUCLEOTIDE SEQUENCE</scope>
    <source>
        <strain evidence="1">CHS0354</strain>
        <tissue evidence="1">Mantle</tissue>
    </source>
</reference>
<sequence>MTATRTTNGTQMPMTHQSPGMYAPSYPTFPQMAGSYSPGNVAMNYSYPAPPSMNNPYDAPETVYDNAVSH</sequence>
<proteinExistence type="predicted"/>
<dbReference type="Proteomes" id="UP001195483">
    <property type="component" value="Unassembled WGS sequence"/>
</dbReference>